<dbReference type="SUPFAM" id="SSF51445">
    <property type="entry name" value="(Trans)glycosidases"/>
    <property type="match status" value="1"/>
</dbReference>
<dbReference type="PROSITE" id="PS51904">
    <property type="entry name" value="GLYCOSYL_HYDROL_F25_2"/>
    <property type="match status" value="1"/>
</dbReference>
<dbReference type="EMBL" id="JBHMAF010000189">
    <property type="protein sequence ID" value="MFB9761217.1"/>
    <property type="molecule type" value="Genomic_DNA"/>
</dbReference>
<proteinExistence type="inferred from homology"/>
<keyword evidence="3" id="KW-1185">Reference proteome</keyword>
<evidence type="ECO:0000313" key="3">
    <source>
        <dbReference type="Proteomes" id="UP001589609"/>
    </source>
</evidence>
<dbReference type="PANTHER" id="PTHR34135:SF1">
    <property type="entry name" value="GLYCOSYL HYDROLASE FAMILY 25"/>
    <property type="match status" value="1"/>
</dbReference>
<organism evidence="2 3">
    <name type="scientific">Ectobacillus funiculus</name>
    <dbReference type="NCBI Taxonomy" id="137993"/>
    <lineage>
        <taxon>Bacteria</taxon>
        <taxon>Bacillati</taxon>
        <taxon>Bacillota</taxon>
        <taxon>Bacilli</taxon>
        <taxon>Bacillales</taxon>
        <taxon>Bacillaceae</taxon>
        <taxon>Ectobacillus</taxon>
    </lineage>
</organism>
<reference evidence="2 3" key="1">
    <citation type="submission" date="2024-09" db="EMBL/GenBank/DDBJ databases">
        <authorList>
            <person name="Sun Q."/>
            <person name="Mori K."/>
        </authorList>
    </citation>
    <scope>NUCLEOTIDE SEQUENCE [LARGE SCALE GENOMIC DNA]</scope>
    <source>
        <strain evidence="2 3">JCM 11201</strain>
    </source>
</reference>
<accession>A0ABV5WKP5</accession>
<comment type="similarity">
    <text evidence="1">Belongs to the glycosyl hydrolase 25 family.</text>
</comment>
<dbReference type="InterPro" id="IPR017853">
    <property type="entry name" value="GH"/>
</dbReference>
<name>A0ABV5WKP5_9BACI</name>
<dbReference type="Pfam" id="PF01183">
    <property type="entry name" value="Glyco_hydro_25"/>
    <property type="match status" value="1"/>
</dbReference>
<comment type="caution">
    <text evidence="2">The sequence shown here is derived from an EMBL/GenBank/DDBJ whole genome shotgun (WGS) entry which is preliminary data.</text>
</comment>
<dbReference type="RefSeq" id="WP_379951421.1">
    <property type="nucleotide sequence ID" value="NZ_JBHMAF010000189.1"/>
</dbReference>
<dbReference type="Gene3D" id="3.20.20.80">
    <property type="entry name" value="Glycosidases"/>
    <property type="match status" value="1"/>
</dbReference>
<evidence type="ECO:0000313" key="2">
    <source>
        <dbReference type="EMBL" id="MFB9761217.1"/>
    </source>
</evidence>
<dbReference type="PANTHER" id="PTHR34135">
    <property type="entry name" value="LYSOZYME"/>
    <property type="match status" value="1"/>
</dbReference>
<sequence length="283" mass="31429">MGKIADFSHHNSVDWSKAKDELDLAIIRVQYGSTTIDTKYKEFAAGCKTYNIPFGHYAYCRFVSINDAIVEAKDFISRADKAAKFLVADVEEMTTRNPADLIPATQAFIDTCKAAGWKVGLYTGHSFYQQYGMNRVRADFLWIPRFAANDIGQPTGLKPDMPCDLWQYTAKGRLAGVSGDVDLNMLVGNKTLAWFIGTSGKPTGEIRYIYTGGFAGAALGEVHNYLFTTGHHFDVKRGPDGSLIFLIGPFDTGMENYADCKAFLDSHGHYNKLLTPEEAADWR</sequence>
<protein>
    <submittedName>
        <fullName evidence="2">GH25 family lysozyme</fullName>
    </submittedName>
</protein>
<dbReference type="InterPro" id="IPR002053">
    <property type="entry name" value="Glyco_hydro_25"/>
</dbReference>
<dbReference type="Proteomes" id="UP001589609">
    <property type="component" value="Unassembled WGS sequence"/>
</dbReference>
<gene>
    <name evidence="2" type="ORF">ACFFMS_23485</name>
</gene>
<evidence type="ECO:0000256" key="1">
    <source>
        <dbReference type="ARBA" id="ARBA00010646"/>
    </source>
</evidence>